<evidence type="ECO:0000313" key="2">
    <source>
        <dbReference type="EMBL" id="RAG82082.1"/>
    </source>
</evidence>
<organism evidence="2 3">
    <name type="scientific">Streptacidiphilus pinicola</name>
    <dbReference type="NCBI Taxonomy" id="2219663"/>
    <lineage>
        <taxon>Bacteria</taxon>
        <taxon>Bacillati</taxon>
        <taxon>Actinomycetota</taxon>
        <taxon>Actinomycetes</taxon>
        <taxon>Kitasatosporales</taxon>
        <taxon>Streptomycetaceae</taxon>
        <taxon>Streptacidiphilus</taxon>
    </lineage>
</organism>
<reference evidence="2 3" key="1">
    <citation type="submission" date="2018-06" db="EMBL/GenBank/DDBJ databases">
        <title>Streptacidiphilus pinicola sp. nov., isolated from pine grove soil.</title>
        <authorList>
            <person name="Roh S.G."/>
            <person name="Park S."/>
            <person name="Kim M.-K."/>
            <person name="Yun B.-R."/>
            <person name="Park J."/>
            <person name="Kim M.J."/>
            <person name="Kim Y.S."/>
            <person name="Kim S.B."/>
        </authorList>
    </citation>
    <scope>NUCLEOTIDE SEQUENCE [LARGE SCALE GENOMIC DNA]</scope>
    <source>
        <strain evidence="2 3">MMS16-CNU450</strain>
    </source>
</reference>
<comment type="caution">
    <text evidence="2">The sequence shown here is derived from an EMBL/GenBank/DDBJ whole genome shotgun (WGS) entry which is preliminary data.</text>
</comment>
<name>A0A2X0IAT9_9ACTN</name>
<proteinExistence type="predicted"/>
<dbReference type="AlphaFoldDB" id="A0A2X0IAT9"/>
<keyword evidence="3" id="KW-1185">Reference proteome</keyword>
<protein>
    <submittedName>
        <fullName evidence="2">IS5/IS1182 family transposase</fullName>
    </submittedName>
</protein>
<gene>
    <name evidence="2" type="ORF">DN069_29425</name>
</gene>
<dbReference type="InterPro" id="IPR025668">
    <property type="entry name" value="Tnp_DDE_dom"/>
</dbReference>
<sequence>PQPAAARARATSLRCQVADSVSQATHTTGLRRARYRGLAKTHLDHSISATALNLIRLHAWWNGHPLDRANHSHLARLQLSLAA</sequence>
<dbReference type="RefSeq" id="WP_207892313.1">
    <property type="nucleotide sequence ID" value="NZ_QKYN01000126.1"/>
</dbReference>
<dbReference type="EMBL" id="QKYN01000126">
    <property type="protein sequence ID" value="RAG82082.1"/>
    <property type="molecule type" value="Genomic_DNA"/>
</dbReference>
<dbReference type="Proteomes" id="UP000248889">
    <property type="component" value="Unassembled WGS sequence"/>
</dbReference>
<feature type="non-terminal residue" evidence="2">
    <location>
        <position position="1"/>
    </location>
</feature>
<evidence type="ECO:0000259" key="1">
    <source>
        <dbReference type="Pfam" id="PF13751"/>
    </source>
</evidence>
<dbReference type="Pfam" id="PF13751">
    <property type="entry name" value="DDE_Tnp_1_6"/>
    <property type="match status" value="1"/>
</dbReference>
<accession>A0A2X0IAT9</accession>
<evidence type="ECO:0000313" key="3">
    <source>
        <dbReference type="Proteomes" id="UP000248889"/>
    </source>
</evidence>
<feature type="domain" description="Transposase DDE" evidence="1">
    <location>
        <begin position="8"/>
        <end position="58"/>
    </location>
</feature>